<gene>
    <name evidence="3" type="ORF">FHS99_001559</name>
</gene>
<dbReference type="AlphaFoldDB" id="A0A7W9BS15"/>
<dbReference type="RefSeq" id="WP_157176819.1">
    <property type="nucleotide sequence ID" value="NZ_BMJP01000002.1"/>
</dbReference>
<dbReference type="OrthoDB" id="1123084at2"/>
<evidence type="ECO:0000259" key="2">
    <source>
        <dbReference type="PROSITE" id="PS50943"/>
    </source>
</evidence>
<comment type="similarity">
    <text evidence="1">Belongs to the short-chain fatty acyl-CoA assimilation regulator (ScfR) family.</text>
</comment>
<dbReference type="InterPro" id="IPR018653">
    <property type="entry name" value="ScfR_C"/>
</dbReference>
<dbReference type="CDD" id="cd00093">
    <property type="entry name" value="HTH_XRE"/>
    <property type="match status" value="1"/>
</dbReference>
<dbReference type="InterPro" id="IPR026281">
    <property type="entry name" value="HTH_RamB"/>
</dbReference>
<dbReference type="EMBL" id="JACIJR010000003">
    <property type="protein sequence ID" value="MBB5729081.1"/>
    <property type="molecule type" value="Genomic_DNA"/>
</dbReference>
<dbReference type="Proteomes" id="UP000546701">
    <property type="component" value="Unassembled WGS sequence"/>
</dbReference>
<sequence length="471" mass="51282">MPTPRRFAGQTLKTLRRSAALGQAAMAQRLGVSVSYLSQLENDDRPVTATVAAALARHFPLDWQDDDDAPARRRAALADAFADPILAALGSTEGLARTAEQTPALADRFLALHAAWRAAEERRQIADEATASGLATTTRLPWEEVRDWFHAAGNYVDPLDRAAERAADDLIDAPAFDTTSEPETPTTSALITHLTTLEIQVRHSPQADAPMRRYDPATRTLTLNRALPHESRRFLLAHQIAAAAQVDTIAAIVADADISPAARPLLAIGLANHAAGALLMPYARFARAARATRHDIDRLCQRFDVSFEQACHRLSTLQRPGQRGIPVFFCRVDMAGNITKRHSATRLQFARFGGACPLWIVHEAVAIPDRILVQLAETPDGVRYVSMAKGLVKPSGSFARAPRRYAVALGCEAEHAAEFIYADSIGATPTPIGISCRLCPRPDCDQRAFPPADRAIAVDPDVRDVVPYRVL</sequence>
<dbReference type="GO" id="GO:0006355">
    <property type="term" value="P:regulation of DNA-templated transcription"/>
    <property type="evidence" value="ECO:0007669"/>
    <property type="project" value="InterPro"/>
</dbReference>
<keyword evidence="4" id="KW-1185">Reference proteome</keyword>
<dbReference type="PROSITE" id="PS50943">
    <property type="entry name" value="HTH_CROC1"/>
    <property type="match status" value="1"/>
</dbReference>
<protein>
    <recommendedName>
        <fullName evidence="2">HTH cro/C1-type domain-containing protein</fullName>
    </recommendedName>
</protein>
<name>A0A7W9BS15_9SPHN</name>
<accession>A0A7W9BS15</accession>
<dbReference type="InterPro" id="IPR010982">
    <property type="entry name" value="Lambda_DNA-bd_dom_sf"/>
</dbReference>
<dbReference type="SUPFAM" id="SSF47413">
    <property type="entry name" value="lambda repressor-like DNA-binding domains"/>
    <property type="match status" value="1"/>
</dbReference>
<dbReference type="InterPro" id="IPR001387">
    <property type="entry name" value="Cro/C1-type_HTH"/>
</dbReference>
<dbReference type="Pfam" id="PF09856">
    <property type="entry name" value="ScfRs"/>
    <property type="match status" value="1"/>
</dbReference>
<dbReference type="InterPro" id="IPR010359">
    <property type="entry name" value="IrrE_HExxH"/>
</dbReference>
<dbReference type="SMART" id="SM00530">
    <property type="entry name" value="HTH_XRE"/>
    <property type="match status" value="1"/>
</dbReference>
<comment type="caution">
    <text evidence="3">The sequence shown here is derived from an EMBL/GenBank/DDBJ whole genome shotgun (WGS) entry which is preliminary data.</text>
</comment>
<dbReference type="Pfam" id="PF06114">
    <property type="entry name" value="Peptidase_M78"/>
    <property type="match status" value="1"/>
</dbReference>
<dbReference type="Gene3D" id="1.10.260.40">
    <property type="entry name" value="lambda repressor-like DNA-binding domains"/>
    <property type="match status" value="1"/>
</dbReference>
<dbReference type="GO" id="GO:0003677">
    <property type="term" value="F:DNA binding"/>
    <property type="evidence" value="ECO:0007669"/>
    <property type="project" value="InterPro"/>
</dbReference>
<dbReference type="PIRSF" id="PIRSF019251">
    <property type="entry name" value="Rv0465c"/>
    <property type="match status" value="1"/>
</dbReference>
<proteinExistence type="inferred from homology"/>
<evidence type="ECO:0000256" key="1">
    <source>
        <dbReference type="ARBA" id="ARBA00007227"/>
    </source>
</evidence>
<evidence type="ECO:0000313" key="4">
    <source>
        <dbReference type="Proteomes" id="UP000546701"/>
    </source>
</evidence>
<reference evidence="3 4" key="1">
    <citation type="submission" date="2020-08" db="EMBL/GenBank/DDBJ databases">
        <title>Genomic Encyclopedia of Type Strains, Phase IV (KMG-IV): sequencing the most valuable type-strain genomes for metagenomic binning, comparative biology and taxonomic classification.</title>
        <authorList>
            <person name="Goeker M."/>
        </authorList>
    </citation>
    <scope>NUCLEOTIDE SEQUENCE [LARGE SCALE GENOMIC DNA]</scope>
    <source>
        <strain evidence="3 4">DSM 103336</strain>
    </source>
</reference>
<organism evidence="3 4">
    <name type="scientific">Sphingomonas prati</name>
    <dbReference type="NCBI Taxonomy" id="1843237"/>
    <lineage>
        <taxon>Bacteria</taxon>
        <taxon>Pseudomonadati</taxon>
        <taxon>Pseudomonadota</taxon>
        <taxon>Alphaproteobacteria</taxon>
        <taxon>Sphingomonadales</taxon>
        <taxon>Sphingomonadaceae</taxon>
        <taxon>Sphingomonas</taxon>
    </lineage>
</organism>
<dbReference type="Pfam" id="PF13560">
    <property type="entry name" value="HTH_31"/>
    <property type="match status" value="1"/>
</dbReference>
<evidence type="ECO:0000313" key="3">
    <source>
        <dbReference type="EMBL" id="MBB5729081.1"/>
    </source>
</evidence>
<feature type="domain" description="HTH cro/C1-type" evidence="2">
    <location>
        <begin position="12"/>
        <end position="64"/>
    </location>
</feature>